<accession>A0A9N9GMX7</accession>
<comment type="caution">
    <text evidence="1">The sequence shown here is derived from an EMBL/GenBank/DDBJ whole genome shotgun (WGS) entry which is preliminary data.</text>
</comment>
<reference evidence="1" key="1">
    <citation type="submission" date="2021-06" db="EMBL/GenBank/DDBJ databases">
        <authorList>
            <person name="Kallberg Y."/>
            <person name="Tangrot J."/>
            <person name="Rosling A."/>
        </authorList>
    </citation>
    <scope>NUCLEOTIDE SEQUENCE</scope>
    <source>
        <strain evidence="1">UK204</strain>
    </source>
</reference>
<proteinExistence type="predicted"/>
<dbReference type="EMBL" id="CAJVPQ010002946">
    <property type="protein sequence ID" value="CAG8613420.1"/>
    <property type="molecule type" value="Genomic_DNA"/>
</dbReference>
<organism evidence="1 2">
    <name type="scientific">Funneliformis caledonium</name>
    <dbReference type="NCBI Taxonomy" id="1117310"/>
    <lineage>
        <taxon>Eukaryota</taxon>
        <taxon>Fungi</taxon>
        <taxon>Fungi incertae sedis</taxon>
        <taxon>Mucoromycota</taxon>
        <taxon>Glomeromycotina</taxon>
        <taxon>Glomeromycetes</taxon>
        <taxon>Glomerales</taxon>
        <taxon>Glomeraceae</taxon>
        <taxon>Funneliformis</taxon>
    </lineage>
</organism>
<dbReference type="AlphaFoldDB" id="A0A9N9GMX7"/>
<evidence type="ECO:0000313" key="1">
    <source>
        <dbReference type="EMBL" id="CAG8613420.1"/>
    </source>
</evidence>
<name>A0A9N9GMX7_9GLOM</name>
<protein>
    <submittedName>
        <fullName evidence="1">2106_t:CDS:1</fullName>
    </submittedName>
</protein>
<sequence>MPSSDPTIDLAYTGSITTILIKNPSDELLLDLNTYIEKQTAWI</sequence>
<keyword evidence="2" id="KW-1185">Reference proteome</keyword>
<evidence type="ECO:0000313" key="2">
    <source>
        <dbReference type="Proteomes" id="UP000789570"/>
    </source>
</evidence>
<dbReference type="Proteomes" id="UP000789570">
    <property type="component" value="Unassembled WGS sequence"/>
</dbReference>
<gene>
    <name evidence="1" type="ORF">FCALED_LOCUS9185</name>
</gene>